<keyword evidence="6 8" id="KW-0472">Membrane</keyword>
<dbReference type="Proteomes" id="UP001519307">
    <property type="component" value="Unassembled WGS sequence"/>
</dbReference>
<protein>
    <submittedName>
        <fullName evidence="10">Uncharacterized membrane protein YjjB (DUF3815 family)</fullName>
    </submittedName>
</protein>
<keyword evidence="3" id="KW-0997">Cell inner membrane</keyword>
<keyword evidence="5 8" id="KW-1133">Transmembrane helix</keyword>
<dbReference type="PANTHER" id="PTHR34390">
    <property type="entry name" value="UPF0442 PROTEIN YJJB-RELATED"/>
    <property type="match status" value="1"/>
</dbReference>
<accession>A0ABS4KRB9</accession>
<comment type="subcellular location">
    <subcellularLocation>
        <location evidence="1">Cell membrane</location>
        <topology evidence="1">Multi-pass membrane protein</topology>
    </subcellularLocation>
</comment>
<feature type="transmembrane region" description="Helical" evidence="8">
    <location>
        <begin position="77"/>
        <end position="97"/>
    </location>
</feature>
<comment type="similarity">
    <text evidence="7">Belongs to the ThrE exporter (TC 2.A.79) family.</text>
</comment>
<reference evidence="10 11" key="1">
    <citation type="submission" date="2021-03" db="EMBL/GenBank/DDBJ databases">
        <title>Genomic Encyclopedia of Type Strains, Phase IV (KMG-IV): sequencing the most valuable type-strain genomes for metagenomic binning, comparative biology and taxonomic classification.</title>
        <authorList>
            <person name="Goeker M."/>
        </authorList>
    </citation>
    <scope>NUCLEOTIDE SEQUENCE [LARGE SCALE GENOMIC DNA]</scope>
    <source>
        <strain evidence="10 11">DSM 28783</strain>
    </source>
</reference>
<dbReference type="Pfam" id="PF12821">
    <property type="entry name" value="ThrE_2"/>
    <property type="match status" value="1"/>
</dbReference>
<evidence type="ECO:0000256" key="3">
    <source>
        <dbReference type="ARBA" id="ARBA00022519"/>
    </source>
</evidence>
<name>A0ABS4KRB9_9CLOT</name>
<dbReference type="RefSeq" id="WP_209700963.1">
    <property type="nucleotide sequence ID" value="NZ_JAGGLM010000002.1"/>
</dbReference>
<feature type="domain" description="Threonine/Serine exporter ThrE" evidence="9">
    <location>
        <begin position="5"/>
        <end position="133"/>
    </location>
</feature>
<keyword evidence="11" id="KW-1185">Reference proteome</keyword>
<feature type="transmembrane region" description="Helical" evidence="8">
    <location>
        <begin position="117"/>
        <end position="140"/>
    </location>
</feature>
<organism evidence="10 11">
    <name type="scientific">Clostridium algifaecis</name>
    <dbReference type="NCBI Taxonomy" id="1472040"/>
    <lineage>
        <taxon>Bacteria</taxon>
        <taxon>Bacillati</taxon>
        <taxon>Bacillota</taxon>
        <taxon>Clostridia</taxon>
        <taxon>Eubacteriales</taxon>
        <taxon>Clostridiaceae</taxon>
        <taxon>Clostridium</taxon>
    </lineage>
</organism>
<evidence type="ECO:0000256" key="5">
    <source>
        <dbReference type="ARBA" id="ARBA00022989"/>
    </source>
</evidence>
<evidence type="ECO:0000259" key="9">
    <source>
        <dbReference type="Pfam" id="PF12821"/>
    </source>
</evidence>
<evidence type="ECO:0000256" key="1">
    <source>
        <dbReference type="ARBA" id="ARBA00004651"/>
    </source>
</evidence>
<dbReference type="InterPro" id="IPR024528">
    <property type="entry name" value="ThrE_2"/>
</dbReference>
<dbReference type="EMBL" id="JAGGLM010000002">
    <property type="protein sequence ID" value="MBP2032036.1"/>
    <property type="molecule type" value="Genomic_DNA"/>
</dbReference>
<keyword evidence="4 8" id="KW-0812">Transmembrane</keyword>
<evidence type="ECO:0000313" key="11">
    <source>
        <dbReference type="Proteomes" id="UP001519307"/>
    </source>
</evidence>
<proteinExistence type="inferred from homology"/>
<dbReference type="PANTHER" id="PTHR34390:SF1">
    <property type="entry name" value="SUCCINATE TRANSPORTER SUBUNIT YJJB-RELATED"/>
    <property type="match status" value="1"/>
</dbReference>
<evidence type="ECO:0000256" key="2">
    <source>
        <dbReference type="ARBA" id="ARBA00022475"/>
    </source>
</evidence>
<gene>
    <name evidence="10" type="ORF">J2Z42_000701</name>
</gene>
<evidence type="ECO:0000256" key="8">
    <source>
        <dbReference type="SAM" id="Phobius"/>
    </source>
</evidence>
<evidence type="ECO:0000256" key="7">
    <source>
        <dbReference type="ARBA" id="ARBA00034125"/>
    </source>
</evidence>
<evidence type="ECO:0000256" key="4">
    <source>
        <dbReference type="ARBA" id="ARBA00022692"/>
    </source>
</evidence>
<keyword evidence="2" id="KW-1003">Cell membrane</keyword>
<evidence type="ECO:0000313" key="10">
    <source>
        <dbReference type="EMBL" id="MBP2032036.1"/>
    </source>
</evidence>
<feature type="transmembrane region" description="Helical" evidence="8">
    <location>
        <begin position="39"/>
        <end position="65"/>
    </location>
</feature>
<dbReference type="InterPro" id="IPR050539">
    <property type="entry name" value="ThrE_Dicarb/AminoAcid_Exp"/>
</dbReference>
<comment type="caution">
    <text evidence="10">The sequence shown here is derived from an EMBL/GenBank/DDBJ whole genome shotgun (WGS) entry which is preliminary data.</text>
</comment>
<sequence>MILNSIYALIATLCFGVLLNTRGKKLIFYSIGGGLTWFLYLFCFSYIHISMILSYFLSSMFGAIYSEIMARVLKTPVTTFIIGVLIPLVPGSGMYNTMLETVQGNIDKSINTGINTIIIAATIAVGIFSVSSISKSIVLFKQKIKKIK</sequence>
<evidence type="ECO:0000256" key="6">
    <source>
        <dbReference type="ARBA" id="ARBA00023136"/>
    </source>
</evidence>